<evidence type="ECO:0000256" key="4">
    <source>
        <dbReference type="ARBA" id="ARBA00022519"/>
    </source>
</evidence>
<dbReference type="EMBL" id="CADIKH010000014">
    <property type="protein sequence ID" value="CAB3758894.1"/>
    <property type="molecule type" value="Genomic_DNA"/>
</dbReference>
<evidence type="ECO:0000256" key="2">
    <source>
        <dbReference type="ARBA" id="ARBA00008883"/>
    </source>
</evidence>
<evidence type="ECO:0000259" key="18">
    <source>
        <dbReference type="Pfam" id="PF13807"/>
    </source>
</evidence>
<keyword evidence="4" id="KW-0997">Cell inner membrane</keyword>
<evidence type="ECO:0000256" key="8">
    <source>
        <dbReference type="ARBA" id="ARBA00022777"/>
    </source>
</evidence>
<dbReference type="InterPro" id="IPR003856">
    <property type="entry name" value="LPS_length_determ_N"/>
</dbReference>
<feature type="domain" description="Tyrosine-protein kinase G-rich" evidence="18">
    <location>
        <begin position="384"/>
        <end position="463"/>
    </location>
</feature>
<protein>
    <submittedName>
        <fullName evidence="19">Tyrosine-protein kinase wzc</fullName>
        <ecNumber evidence="19">2.7.10.-</ecNumber>
    </submittedName>
</protein>
<dbReference type="Pfam" id="PF13614">
    <property type="entry name" value="AAA_31"/>
    <property type="match status" value="1"/>
</dbReference>
<dbReference type="Pfam" id="PF23607">
    <property type="entry name" value="WZC_N"/>
    <property type="match status" value="1"/>
</dbReference>
<dbReference type="RefSeq" id="WP_175227671.1">
    <property type="nucleotide sequence ID" value="NZ_CADIKH010000014.1"/>
</dbReference>
<gene>
    <name evidence="19" type="primary">wzc_3</name>
    <name evidence="19" type="ORF">LMG29542_03459</name>
</gene>
<dbReference type="InterPro" id="IPR005702">
    <property type="entry name" value="Wzc-like_C"/>
</dbReference>
<evidence type="ECO:0000256" key="15">
    <source>
        <dbReference type="SAM" id="Phobius"/>
    </source>
</evidence>
<keyword evidence="6 15" id="KW-0812">Transmembrane</keyword>
<keyword evidence="10 15" id="KW-1133">Transmembrane helix</keyword>
<dbReference type="SUPFAM" id="SSF52540">
    <property type="entry name" value="P-loop containing nucleoside triphosphate hydrolases"/>
    <property type="match status" value="1"/>
</dbReference>
<feature type="coiled-coil region" evidence="14">
    <location>
        <begin position="271"/>
        <end position="305"/>
    </location>
</feature>
<keyword evidence="14" id="KW-0175">Coiled coil</keyword>
<comment type="similarity">
    <text evidence="2">Belongs to the etk/wzc family.</text>
</comment>
<feature type="domain" description="Polysaccharide chain length determinant N-terminal" evidence="16">
    <location>
        <begin position="24"/>
        <end position="107"/>
    </location>
</feature>
<evidence type="ECO:0000256" key="6">
    <source>
        <dbReference type="ARBA" id="ARBA00022692"/>
    </source>
</evidence>
<dbReference type="GO" id="GO:0004713">
    <property type="term" value="F:protein tyrosine kinase activity"/>
    <property type="evidence" value="ECO:0007669"/>
    <property type="project" value="UniProtKB-KW"/>
</dbReference>
<proteinExistence type="inferred from homology"/>
<dbReference type="NCBIfam" id="TIGR01007">
    <property type="entry name" value="eps_fam"/>
    <property type="match status" value="1"/>
</dbReference>
<dbReference type="GO" id="GO:0005524">
    <property type="term" value="F:ATP binding"/>
    <property type="evidence" value="ECO:0007669"/>
    <property type="project" value="UniProtKB-KW"/>
</dbReference>
<evidence type="ECO:0000259" key="16">
    <source>
        <dbReference type="Pfam" id="PF02706"/>
    </source>
</evidence>
<dbReference type="InterPro" id="IPR050445">
    <property type="entry name" value="Bact_polysacc_biosynth/exp"/>
</dbReference>
<keyword evidence="11 15" id="KW-0472">Membrane</keyword>
<dbReference type="InterPro" id="IPR032807">
    <property type="entry name" value="GNVR"/>
</dbReference>
<dbReference type="InterPro" id="IPR005700">
    <property type="entry name" value="EPS_ExoP-like"/>
</dbReference>
<dbReference type="PANTHER" id="PTHR32309:SF32">
    <property type="entry name" value="TYROSINE-PROTEIN KINASE ETK-RELATED"/>
    <property type="match status" value="1"/>
</dbReference>
<keyword evidence="8 19" id="KW-0418">Kinase</keyword>
<evidence type="ECO:0000313" key="19">
    <source>
        <dbReference type="EMBL" id="CAB3758894.1"/>
    </source>
</evidence>
<organism evidence="19 20">
    <name type="scientific">Paraburkholderia humisilvae</name>
    <dbReference type="NCBI Taxonomy" id="627669"/>
    <lineage>
        <taxon>Bacteria</taxon>
        <taxon>Pseudomonadati</taxon>
        <taxon>Pseudomonadota</taxon>
        <taxon>Betaproteobacteria</taxon>
        <taxon>Burkholderiales</taxon>
        <taxon>Burkholderiaceae</taxon>
        <taxon>Paraburkholderia</taxon>
    </lineage>
</organism>
<dbReference type="InterPro" id="IPR027417">
    <property type="entry name" value="P-loop_NTPase"/>
</dbReference>
<dbReference type="CDD" id="cd05387">
    <property type="entry name" value="BY-kinase"/>
    <property type="match status" value="1"/>
</dbReference>
<dbReference type="AlphaFoldDB" id="A0A6J5DZJ7"/>
<dbReference type="PANTHER" id="PTHR32309">
    <property type="entry name" value="TYROSINE-PROTEIN KINASE"/>
    <property type="match status" value="1"/>
</dbReference>
<evidence type="ECO:0000256" key="14">
    <source>
        <dbReference type="SAM" id="Coils"/>
    </source>
</evidence>
<comment type="catalytic activity">
    <reaction evidence="13">
        <text>L-tyrosyl-[protein] + ATP = O-phospho-L-tyrosyl-[protein] + ADP + H(+)</text>
        <dbReference type="Rhea" id="RHEA:10596"/>
        <dbReference type="Rhea" id="RHEA-COMP:10136"/>
        <dbReference type="Rhea" id="RHEA-COMP:20101"/>
        <dbReference type="ChEBI" id="CHEBI:15378"/>
        <dbReference type="ChEBI" id="CHEBI:30616"/>
        <dbReference type="ChEBI" id="CHEBI:46858"/>
        <dbReference type="ChEBI" id="CHEBI:61978"/>
        <dbReference type="ChEBI" id="CHEBI:456216"/>
    </reaction>
</comment>
<dbReference type="GO" id="GO:0005886">
    <property type="term" value="C:plasma membrane"/>
    <property type="evidence" value="ECO:0007669"/>
    <property type="project" value="UniProtKB-SubCell"/>
</dbReference>
<evidence type="ECO:0000259" key="17">
    <source>
        <dbReference type="Pfam" id="PF13614"/>
    </source>
</evidence>
<keyword evidence="12" id="KW-0829">Tyrosine-protein kinase</keyword>
<evidence type="ECO:0000256" key="9">
    <source>
        <dbReference type="ARBA" id="ARBA00022840"/>
    </source>
</evidence>
<sequence>MTQRDLQFQSIDADSPQGSHVGNFVDLLYHNRGLIAAVTSCFALVGVSYAMLAEPVYQSDMLVQVEENQNSARNVLSDVSSMFAVHTAASAEIEVLRSRMVISRAVDRTKLFIAAQPHYFPVVGKWIARHLPGLVRSGLGGYAWGDDRIDVSTFDVPGSLNGAPFVLKLENGGAYTLSSKELHLQGRVGELLHAETPAGPIDLMVDEAVGEPGSTFDVARHSRLSTIESLQKSLLITEKGKQSDVIGVALESSDPRRAAEVLNAVGAEYVKQNMERTEEEAEKSIRFLEQQLPDLKVQLEAAESKFNAFRSEHGTVDLNAEATALLQRSVEAQGRIADLKQQREQLLARFTSEHPAVVAIDSQLGAASEELDHIAATTKALPPLEQNLLRLQRDVQVDTDLYTNLLNTQEQLRLLKAGKVGNVRLVDSAIVPESPIRPKRAFAVAGAVLTGLFLSIALVLVKRKLIDGIGAVEEIEYGTGMMVYASVPRSKLQEQITRSLPTNTGTNLVLARASAGDAAIESLRSFRSALEFALLDAPNKIVLLAGATPVVGKSFVSVNLATLIGSSGQRVLLIDADLRRGSLHHYLGATCTPGVTEMIVGGLSFEQVVRREILPGVDFVASGGYVPNPTEILMHRKFIAFAQRVEQEYDVVLIDAPPILPVADSGIVAKLAGNVFVIARQGVTNLAELRESARRFAQIGVPIRGVIFNDMTSRPSRYGKEYGAYGYSSYGSDAPEAAKE</sequence>
<reference evidence="19 20" key="1">
    <citation type="submission" date="2020-04" db="EMBL/GenBank/DDBJ databases">
        <authorList>
            <person name="De Canck E."/>
        </authorList>
    </citation>
    <scope>NUCLEOTIDE SEQUENCE [LARGE SCALE GENOMIC DNA]</scope>
    <source>
        <strain evidence="19 20">LMG 29542</strain>
    </source>
</reference>
<dbReference type="InterPro" id="IPR025669">
    <property type="entry name" value="AAA_dom"/>
</dbReference>
<evidence type="ECO:0000313" key="20">
    <source>
        <dbReference type="Proteomes" id="UP000494363"/>
    </source>
</evidence>
<keyword evidence="3" id="KW-1003">Cell membrane</keyword>
<dbReference type="Proteomes" id="UP000494363">
    <property type="component" value="Unassembled WGS sequence"/>
</dbReference>
<comment type="subcellular location">
    <subcellularLocation>
        <location evidence="1">Cell inner membrane</location>
        <topology evidence="1">Multi-pass membrane protein</topology>
    </subcellularLocation>
</comment>
<dbReference type="EC" id="2.7.10.-" evidence="19"/>
<dbReference type="Pfam" id="PF13807">
    <property type="entry name" value="GNVR"/>
    <property type="match status" value="1"/>
</dbReference>
<evidence type="ECO:0000256" key="12">
    <source>
        <dbReference type="ARBA" id="ARBA00023137"/>
    </source>
</evidence>
<evidence type="ECO:0000256" key="11">
    <source>
        <dbReference type="ARBA" id="ARBA00023136"/>
    </source>
</evidence>
<evidence type="ECO:0000256" key="7">
    <source>
        <dbReference type="ARBA" id="ARBA00022741"/>
    </source>
</evidence>
<dbReference type="Gene3D" id="3.40.50.300">
    <property type="entry name" value="P-loop containing nucleotide triphosphate hydrolases"/>
    <property type="match status" value="1"/>
</dbReference>
<keyword evidence="20" id="KW-1185">Reference proteome</keyword>
<keyword evidence="9" id="KW-0067">ATP-binding</keyword>
<keyword evidence="7" id="KW-0547">Nucleotide-binding</keyword>
<accession>A0A6J5DZJ7</accession>
<dbReference type="NCBIfam" id="TIGR01005">
    <property type="entry name" value="eps_transp_fam"/>
    <property type="match status" value="1"/>
</dbReference>
<name>A0A6J5DZJ7_9BURK</name>
<feature type="domain" description="AAA" evidence="17">
    <location>
        <begin position="551"/>
        <end position="664"/>
    </location>
</feature>
<evidence type="ECO:0000256" key="3">
    <source>
        <dbReference type="ARBA" id="ARBA00022475"/>
    </source>
</evidence>
<keyword evidence="5 19" id="KW-0808">Transferase</keyword>
<evidence type="ECO:0000256" key="10">
    <source>
        <dbReference type="ARBA" id="ARBA00022989"/>
    </source>
</evidence>
<dbReference type="Pfam" id="PF02706">
    <property type="entry name" value="Wzz"/>
    <property type="match status" value="1"/>
</dbReference>
<evidence type="ECO:0000256" key="1">
    <source>
        <dbReference type="ARBA" id="ARBA00004429"/>
    </source>
</evidence>
<evidence type="ECO:0000256" key="5">
    <source>
        <dbReference type="ARBA" id="ARBA00022679"/>
    </source>
</evidence>
<evidence type="ECO:0000256" key="13">
    <source>
        <dbReference type="ARBA" id="ARBA00053015"/>
    </source>
</evidence>
<feature type="transmembrane region" description="Helical" evidence="15">
    <location>
        <begin position="33"/>
        <end position="52"/>
    </location>
</feature>